<dbReference type="InterPro" id="IPR035986">
    <property type="entry name" value="PKD_dom_sf"/>
</dbReference>
<dbReference type="Proteomes" id="UP000001400">
    <property type="component" value="Chromosome"/>
</dbReference>
<dbReference type="InterPro" id="IPR000601">
    <property type="entry name" value="PKD_dom"/>
</dbReference>
<gene>
    <name evidence="1" type="ordered locus">Aboo_0561</name>
</gene>
<dbReference type="EMBL" id="CP001941">
    <property type="protein sequence ID" value="ADD08372.1"/>
    <property type="molecule type" value="Genomic_DNA"/>
</dbReference>
<organism evidence="1 2">
    <name type="scientific">Aciduliprofundum boonei (strain DSM 19572 / T469)</name>
    <dbReference type="NCBI Taxonomy" id="439481"/>
    <lineage>
        <taxon>Archaea</taxon>
        <taxon>Methanobacteriati</taxon>
        <taxon>Thermoplasmatota</taxon>
        <taxon>DHVE2 group</taxon>
        <taxon>Candidatus Aciduliprofundum</taxon>
    </lineage>
</organism>
<dbReference type="InterPro" id="IPR011635">
    <property type="entry name" value="CARDB"/>
</dbReference>
<dbReference type="Pfam" id="PF07705">
    <property type="entry name" value="CARDB"/>
    <property type="match status" value="1"/>
</dbReference>
<dbReference type="SUPFAM" id="SSF49299">
    <property type="entry name" value="PKD domain"/>
    <property type="match status" value="1"/>
</dbReference>
<proteinExistence type="predicted"/>
<dbReference type="GeneID" id="8827506"/>
<keyword evidence="2" id="KW-1185">Reference proteome</keyword>
<dbReference type="RefSeq" id="WP_008082256.1">
    <property type="nucleotide sequence ID" value="NC_013926.1"/>
</dbReference>
<dbReference type="eggNOG" id="arCOG07368">
    <property type="taxonomic scope" value="Archaea"/>
</dbReference>
<reference evidence="1" key="1">
    <citation type="submission" date="2010-02" db="EMBL/GenBank/DDBJ databases">
        <title>Complete sequence of Aciduliprofundum boonei T469.</title>
        <authorList>
            <consortium name="US DOE Joint Genome Institute"/>
            <person name="Lucas S."/>
            <person name="Copeland A."/>
            <person name="Lapidus A."/>
            <person name="Cheng J.-F."/>
            <person name="Bruce D."/>
            <person name="Goodwin L."/>
            <person name="Pitluck S."/>
            <person name="Saunders E."/>
            <person name="Detter J.C."/>
            <person name="Han C."/>
            <person name="Tapia R."/>
            <person name="Land M."/>
            <person name="Hauser L."/>
            <person name="Kyrpides N."/>
            <person name="Mikhailova N."/>
            <person name="Flores G."/>
            <person name="Reysenbach A.-L."/>
            <person name="Woyke T."/>
        </authorList>
    </citation>
    <scope>NUCLEOTIDE SEQUENCE</scope>
    <source>
        <strain evidence="1">T469</strain>
    </source>
</reference>
<dbReference type="SMART" id="SM00089">
    <property type="entry name" value="PKD"/>
    <property type="match status" value="3"/>
</dbReference>
<dbReference type="AlphaFoldDB" id="B5I9Z6"/>
<dbReference type="OrthoDB" id="121941at2157"/>
<evidence type="ECO:0000313" key="1">
    <source>
        <dbReference type="EMBL" id="ADD08372.1"/>
    </source>
</evidence>
<accession>B5I9Z6</accession>
<dbReference type="HOGENOM" id="CLU_300849_0_0_2"/>
<dbReference type="Gene3D" id="2.60.40.10">
    <property type="entry name" value="Immunoglobulins"/>
    <property type="match status" value="2"/>
</dbReference>
<dbReference type="SUPFAM" id="SSF49478">
    <property type="entry name" value="Cna protein B-type domain"/>
    <property type="match status" value="1"/>
</dbReference>
<dbReference type="InterPro" id="IPR022409">
    <property type="entry name" value="PKD/Chitinase_dom"/>
</dbReference>
<name>B5I9Z6_ACIB4</name>
<dbReference type="PROSITE" id="PS50093">
    <property type="entry name" value="PKD"/>
    <property type="match status" value="1"/>
</dbReference>
<protein>
    <submittedName>
        <fullName evidence="1">Cna B domain protein</fullName>
    </submittedName>
</protein>
<evidence type="ECO:0000313" key="2">
    <source>
        <dbReference type="Proteomes" id="UP000001400"/>
    </source>
</evidence>
<dbReference type="KEGG" id="abi:Aboo_0561"/>
<sequence>MNTKNLKKGEVIAAIALLLLSALVFAGAVNALEPQTGEMRFVLIYHDVITGDSDFLSGVSVSLFEINGKYISSAVSSSSGVVKFENIPYGNYALKTDGQVKGNYFYDESFATVKFDSSGLHTLDGNSFWSLNVNRYPLPNVLNLTVEKNGEIIPAHVSVYFKNVEIASKSIDTYGLFNLPDGKVTLKITYLDGGVSKAYYKELAVSGNMNLTINVGNAKKIWGIVEDSSTGLPVATNVHITLINESSNEFNVLQFPGGPFSFYLVAPQNYKVVITADGYGIKSYAATELMGSSPAKIELNPVENDINYTITLSNDLKTINMVYTMDITNETILANLPYNDTGVLYYQLKFLGVDNAYLENYFTNNVAKYTTNLITLGGNIYELSTYTSDWKVINAGNEEFKVTIDATYVNENISKDNLLKNGMVELDLYGGQTTYLGAKLVYKYTIQLPSDLERSNEVRGAAVNGYVNTLTITDIKTSPVKIDLKERKSPAMNVDPLHFKFGWTKMENKNYVVNQSADNYTIVVPAGKSVWFNASKVVYDMVRNKVDPENTTYTWVFDGQIKASGKGVYNVTSTFLVGKHILQLKVADIGGNTNETNITILADAYYPTVNMVIEYPSGKMVAKVNMAADMKTLNYDVYGKNGTVSIVNGTASIPVTLTFNQTQEIIYDASKSYDTYDGKNKVDLPLNVVWNFNGVKTTGLNKTYAFEKPTRNGTYTISVKFTDAVNNTVTVNFKVIIKDITPPVPKVNITSGGKQVAEIKEGEQVTFDASASYDPDNGTIVSYQWTIKDHNYKVLNESSGDFKIISGSFTSPKLTLEFTHFGTYYIILNITDAAGNYKVYNKTFRVAPVRPDLSVTDVQVKGDRVEGSQLTFVVNVTNNGNKNASVYYIILLVDGKEVVNKTFYNLSAGSSVEDNITYAFSGANNYSVTVKVYCPDEPASYTSDNKKEMNIDIAQAPWKTPALVIGVIAIIIVLGYIGWIAQKKKAGKGKFTKRTKEKKEKKGKK</sequence>
<dbReference type="InterPro" id="IPR013783">
    <property type="entry name" value="Ig-like_fold"/>
</dbReference>